<evidence type="ECO:0000313" key="3">
    <source>
        <dbReference type="EMBL" id="MER8937723.1"/>
    </source>
</evidence>
<organism evidence="3 4">
    <name type="scientific">Mesorhizobium opportunistum</name>
    <dbReference type="NCBI Taxonomy" id="593909"/>
    <lineage>
        <taxon>Bacteria</taxon>
        <taxon>Pseudomonadati</taxon>
        <taxon>Pseudomonadota</taxon>
        <taxon>Alphaproteobacteria</taxon>
        <taxon>Hyphomicrobiales</taxon>
        <taxon>Phyllobacteriaceae</taxon>
        <taxon>Mesorhizobium</taxon>
    </lineage>
</organism>
<evidence type="ECO:0000256" key="1">
    <source>
        <dbReference type="SAM" id="MobiDB-lite"/>
    </source>
</evidence>
<evidence type="ECO:0000259" key="2">
    <source>
        <dbReference type="Pfam" id="PF20254"/>
    </source>
</evidence>
<name>A0ABV1YR91_9HYPH</name>
<dbReference type="RefSeq" id="WP_352658005.1">
    <property type="nucleotide sequence ID" value="NZ_JAMYMY010000091.1"/>
</dbReference>
<feature type="region of interest" description="Disordered" evidence="1">
    <location>
        <begin position="1"/>
        <end position="23"/>
    </location>
</feature>
<accession>A0ABV1YR91</accession>
<dbReference type="InterPro" id="IPR046540">
    <property type="entry name" value="DMFA2_C"/>
</dbReference>
<dbReference type="Proteomes" id="UP001464387">
    <property type="component" value="Unassembled WGS sequence"/>
</dbReference>
<gene>
    <name evidence="3" type="ORF">NKI33_32930</name>
</gene>
<feature type="domain" description="N,N-dimethylformamidase beta subunit-like C-terminal" evidence="2">
    <location>
        <begin position="82"/>
        <end position="532"/>
    </location>
</feature>
<keyword evidence="4" id="KW-1185">Reference proteome</keyword>
<comment type="caution">
    <text evidence="3">The sequence shown here is derived from an EMBL/GenBank/DDBJ whole genome shotgun (WGS) entry which is preliminary data.</text>
</comment>
<feature type="compositionally biased region" description="Basic and acidic residues" evidence="1">
    <location>
        <begin position="1"/>
        <end position="11"/>
    </location>
</feature>
<reference evidence="3 4" key="1">
    <citation type="journal article" date="2024" name="Proc. Natl. Acad. Sci. U.S.A.">
        <title>The evolutionary genomics of adaptation to stress in wild rhizobium bacteria.</title>
        <authorList>
            <person name="Kehlet-Delgado H."/>
            <person name="Montoya A.P."/>
            <person name="Jensen K.T."/>
            <person name="Wendlandt C.E."/>
            <person name="Dexheimer C."/>
            <person name="Roberts M."/>
            <person name="Torres Martinez L."/>
            <person name="Friesen M.L."/>
            <person name="Griffitts J.S."/>
            <person name="Porter S.S."/>
        </authorList>
    </citation>
    <scope>NUCLEOTIDE SEQUENCE [LARGE SCALE GENOMIC DNA]</scope>
    <source>
        <strain evidence="3 4">M0729</strain>
    </source>
</reference>
<evidence type="ECO:0000313" key="4">
    <source>
        <dbReference type="Proteomes" id="UP001464387"/>
    </source>
</evidence>
<sequence>MEHGQTDETWRPEYGSFNGGPKRSIPWHGDGSWMNAHRFEIPRDDPQWPDVYTYTDKISYAPGEEVRFHGSTSAPRWSLLIYKDGAQPLLVHRADNLLGVHSPTSKTAYRDGCDWPVAATWTLPSDLRSGFYRVVSICARPGGDRFVQHHFFVVRPVAADPSRILVLLPTATWTAYNDWGGANHYTGTADTATGSSPVLSLLRPWTRGMVWLPPGAPRICSNPRRDRSAPTYPQKDWAVGNGFSLYYAAAGWAQFDRHFVIWAEANGFHLDFVTQTDLHNRPELLDGYRLVAIAGHDEYWSTPMRLAIDSFVERGGRVARFGANFMWQIRLEGGVTQICYKYHAHQNDPVANTADHHLLTSSWEDPALGWPGAKTFGLNGSQGAYASWGGFTPKGSRGFTVYRPDHWAFGGTELSYGDVFGSEASIFAYEVDGADYTFRNGLPFPTGLDGVPENVQILAMAPAVLAEARWTLEGGRYYVGDADHDYFQALLGGTEDPEAPPQRYGSGMMAYLEKGEGAVFNAGTCEWVMGLTRNEPDTIRITRNVLSRFLAEE</sequence>
<proteinExistence type="predicted"/>
<protein>
    <submittedName>
        <fullName evidence="3">GldG family protein</fullName>
    </submittedName>
</protein>
<dbReference type="Pfam" id="PF20254">
    <property type="entry name" value="DMFA2_C"/>
    <property type="match status" value="1"/>
</dbReference>
<dbReference type="EMBL" id="JAMYPJ010000096">
    <property type="protein sequence ID" value="MER8937723.1"/>
    <property type="molecule type" value="Genomic_DNA"/>
</dbReference>